<dbReference type="PANTHER" id="PTHR10429:SF0">
    <property type="entry name" value="DNA-3-METHYLADENINE GLYCOSYLASE"/>
    <property type="match status" value="1"/>
</dbReference>
<dbReference type="STRING" id="1114972.FD35_GL002088"/>
<evidence type="ECO:0000256" key="3">
    <source>
        <dbReference type="ARBA" id="ARBA00022801"/>
    </source>
</evidence>
<dbReference type="SUPFAM" id="SSF50486">
    <property type="entry name" value="FMT C-terminal domain-like"/>
    <property type="match status" value="1"/>
</dbReference>
<reference evidence="6 7" key="1">
    <citation type="journal article" date="2015" name="Genome Announc.">
        <title>Expanding the biotechnology potential of lactobacilli through comparative genomics of 213 strains and associated genera.</title>
        <authorList>
            <person name="Sun Z."/>
            <person name="Harris H.M."/>
            <person name="McCann A."/>
            <person name="Guo C."/>
            <person name="Argimon S."/>
            <person name="Zhang W."/>
            <person name="Yang X."/>
            <person name="Jeffery I.B."/>
            <person name="Cooney J.C."/>
            <person name="Kagawa T.F."/>
            <person name="Liu W."/>
            <person name="Song Y."/>
            <person name="Salvetti E."/>
            <person name="Wrobel A."/>
            <person name="Rasinkangas P."/>
            <person name="Parkhill J."/>
            <person name="Rea M.C."/>
            <person name="O'Sullivan O."/>
            <person name="Ritari J."/>
            <person name="Douillard F.P."/>
            <person name="Paul Ross R."/>
            <person name="Yang R."/>
            <person name="Briner A.E."/>
            <person name="Felis G.E."/>
            <person name="de Vos W.M."/>
            <person name="Barrangou R."/>
            <person name="Klaenhammer T.R."/>
            <person name="Caufield P.W."/>
            <person name="Cui Y."/>
            <person name="Zhang H."/>
            <person name="O'Toole P.W."/>
        </authorList>
    </citation>
    <scope>NUCLEOTIDE SEQUENCE [LARGE SCALE GENOMIC DNA]</scope>
    <source>
        <strain evidence="6 7">DSM 15814</strain>
    </source>
</reference>
<dbReference type="HAMAP" id="MF_00527">
    <property type="entry name" value="3MGH"/>
    <property type="match status" value="1"/>
</dbReference>
<dbReference type="InterPro" id="IPR003180">
    <property type="entry name" value="MPG"/>
</dbReference>
<dbReference type="PATRIC" id="fig|1114972.6.peg.2133"/>
<dbReference type="PANTHER" id="PTHR10429">
    <property type="entry name" value="DNA-3-METHYLADENINE GLYCOSYLASE"/>
    <property type="match status" value="1"/>
</dbReference>
<comment type="caution">
    <text evidence="6">The sequence shown here is derived from an EMBL/GenBank/DDBJ whole genome shotgun (WGS) entry which is preliminary data.</text>
</comment>
<dbReference type="CDD" id="cd00540">
    <property type="entry name" value="AAG"/>
    <property type="match status" value="1"/>
</dbReference>
<keyword evidence="3 5" id="KW-0378">Hydrolase</keyword>
<evidence type="ECO:0000256" key="5">
    <source>
        <dbReference type="HAMAP-Rule" id="MF_00527"/>
    </source>
</evidence>
<dbReference type="OrthoDB" id="9794313at2"/>
<name>A0A0R1RN47_9LACO</name>
<organism evidence="6 7">
    <name type="scientific">Furfurilactobacillus rossiae DSM 15814</name>
    <dbReference type="NCBI Taxonomy" id="1114972"/>
    <lineage>
        <taxon>Bacteria</taxon>
        <taxon>Bacillati</taxon>
        <taxon>Bacillota</taxon>
        <taxon>Bacilli</taxon>
        <taxon>Lactobacillales</taxon>
        <taxon>Lactobacillaceae</taxon>
        <taxon>Furfurilactobacillus</taxon>
    </lineage>
</organism>
<dbReference type="eggNOG" id="COG2094">
    <property type="taxonomic scope" value="Bacteria"/>
</dbReference>
<dbReference type="RefSeq" id="WP_017262742.1">
    <property type="nucleotide sequence ID" value="NZ_AZFF01000004.1"/>
</dbReference>
<keyword evidence="2 5" id="KW-0227">DNA damage</keyword>
<dbReference type="GO" id="GO:0003677">
    <property type="term" value="F:DNA binding"/>
    <property type="evidence" value="ECO:0007669"/>
    <property type="project" value="InterPro"/>
</dbReference>
<sequence>MKELTADFFSGRPTEQIAKDLLGVTLTRKMDDGVVGGVIVETEAYLGDQDTAAHAFGHRKSKANAALFSEPGALYFYTMRGLILMNLICQPSGTPQGVLLRALEPTVGTRLMEQNRHRTGIDVANGPAKLTAAMGIDTLQYNDMLLSQSPFSLSISGQYQPQQIVSAARVGVSEGEWHDRQLRFYVEENPFVSGMKKREMNWDNHGWTKD</sequence>
<evidence type="ECO:0000313" key="7">
    <source>
        <dbReference type="Proteomes" id="UP000051999"/>
    </source>
</evidence>
<dbReference type="FunFam" id="3.10.300.10:FF:000001">
    <property type="entry name" value="Putative 3-methyladenine DNA glycosylase"/>
    <property type="match status" value="1"/>
</dbReference>
<evidence type="ECO:0000313" key="6">
    <source>
        <dbReference type="EMBL" id="KRL56452.1"/>
    </source>
</evidence>
<dbReference type="Proteomes" id="UP000051999">
    <property type="component" value="Unassembled WGS sequence"/>
</dbReference>
<keyword evidence="7" id="KW-1185">Reference proteome</keyword>
<evidence type="ECO:0000256" key="4">
    <source>
        <dbReference type="ARBA" id="ARBA00023204"/>
    </source>
</evidence>
<dbReference type="Gene3D" id="3.10.300.10">
    <property type="entry name" value="Methylpurine-DNA glycosylase (MPG)"/>
    <property type="match status" value="1"/>
</dbReference>
<dbReference type="EC" id="3.2.2.-" evidence="5"/>
<dbReference type="Pfam" id="PF02245">
    <property type="entry name" value="Pur_DNA_glyco"/>
    <property type="match status" value="1"/>
</dbReference>
<evidence type="ECO:0000256" key="1">
    <source>
        <dbReference type="ARBA" id="ARBA00009232"/>
    </source>
</evidence>
<comment type="similarity">
    <text evidence="1 5">Belongs to the DNA glycosylase MPG family.</text>
</comment>
<dbReference type="GO" id="GO:0003905">
    <property type="term" value="F:alkylbase DNA N-glycosylase activity"/>
    <property type="evidence" value="ECO:0007669"/>
    <property type="project" value="InterPro"/>
</dbReference>
<dbReference type="NCBIfam" id="TIGR00567">
    <property type="entry name" value="3mg"/>
    <property type="match status" value="1"/>
</dbReference>
<gene>
    <name evidence="6" type="ORF">FD35_GL002088</name>
</gene>
<evidence type="ECO:0000256" key="2">
    <source>
        <dbReference type="ARBA" id="ARBA00022763"/>
    </source>
</evidence>
<dbReference type="InterPro" id="IPR011034">
    <property type="entry name" value="Formyl_transferase-like_C_sf"/>
</dbReference>
<protein>
    <recommendedName>
        <fullName evidence="5">Putative 3-methyladenine DNA glycosylase</fullName>
        <ecNumber evidence="5">3.2.2.-</ecNumber>
    </recommendedName>
</protein>
<proteinExistence type="inferred from homology"/>
<dbReference type="InterPro" id="IPR036995">
    <property type="entry name" value="MPG_sf"/>
</dbReference>
<accession>A0A0R1RN47</accession>
<keyword evidence="4 5" id="KW-0234">DNA repair</keyword>
<dbReference type="GO" id="GO:0006284">
    <property type="term" value="P:base-excision repair"/>
    <property type="evidence" value="ECO:0007669"/>
    <property type="project" value="InterPro"/>
</dbReference>
<dbReference type="AlphaFoldDB" id="A0A0R1RN47"/>
<dbReference type="EMBL" id="AZFF01000004">
    <property type="protein sequence ID" value="KRL56452.1"/>
    <property type="molecule type" value="Genomic_DNA"/>
</dbReference>